<dbReference type="AlphaFoldDB" id="A0AAU7VMD6"/>
<evidence type="ECO:0008006" key="2">
    <source>
        <dbReference type="Google" id="ProtNLM"/>
    </source>
</evidence>
<dbReference type="RefSeq" id="WP_350343875.1">
    <property type="nucleotide sequence ID" value="NZ_CP158367.1"/>
</dbReference>
<reference evidence="1" key="2">
    <citation type="submission" date="2024-06" db="EMBL/GenBank/DDBJ databases">
        <authorList>
            <person name="Petrova K.O."/>
            <person name="Toshchakov S.V."/>
            <person name="Boltjanskaja Y.V."/>
            <person name="Kevbrin V."/>
        </authorList>
    </citation>
    <scope>NUCLEOTIDE SEQUENCE</scope>
    <source>
        <strain evidence="1">Z-910T</strain>
    </source>
</reference>
<gene>
    <name evidence="1" type="ORF">PRVXT_000234</name>
</gene>
<dbReference type="EMBL" id="CP158367">
    <property type="protein sequence ID" value="XBX75128.1"/>
    <property type="molecule type" value="Genomic_DNA"/>
</dbReference>
<name>A0AAU7VMD6_9FIRM</name>
<protein>
    <recommendedName>
        <fullName evidence="2">Short-chain dehydrogenase</fullName>
    </recommendedName>
</protein>
<reference evidence="1" key="1">
    <citation type="journal article" date="2013" name="Extremophiles">
        <title>Proteinivorax tanatarense gen. nov., sp. nov., an anaerobic, haloalkaliphilic, proteolytic bacterium isolated from a decaying algal bloom, and proposal of Proteinivoraceae fam. nov.</title>
        <authorList>
            <person name="Kevbrin V."/>
            <person name="Boltyanskaya Y."/>
            <person name="Zhilina T."/>
            <person name="Kolganova T."/>
            <person name="Lavrentjeva E."/>
            <person name="Kuznetsov B."/>
        </authorList>
    </citation>
    <scope>NUCLEOTIDE SEQUENCE</scope>
    <source>
        <strain evidence="1">Z-910T</strain>
    </source>
</reference>
<organism evidence="1">
    <name type="scientific">Proteinivorax tanatarense</name>
    <dbReference type="NCBI Taxonomy" id="1260629"/>
    <lineage>
        <taxon>Bacteria</taxon>
        <taxon>Bacillati</taxon>
        <taxon>Bacillota</taxon>
        <taxon>Clostridia</taxon>
        <taxon>Eubacteriales</taxon>
        <taxon>Proteinivoracaceae</taxon>
        <taxon>Proteinivorax</taxon>
    </lineage>
</organism>
<evidence type="ECO:0000313" key="1">
    <source>
        <dbReference type="EMBL" id="XBX75128.1"/>
    </source>
</evidence>
<sequence>MNITELTTNDTIFSLGLYNAVTIERMFNESKIVFDYEEEKLGIDGLYVMYSDEMNELLKFMNDRQKLHGFCPYCNKELVFNLTSVEINSELLERKVCVLKYSAIGPEEYDSMERHKDYKCNERIELLKNYTYFNKKAICTFDSSHIMNFFFKLDISYTGAKDSVTLTKVGQSPSYTEMNRHKHKKFSKVLKQINSYDDYVKGDNLFSHDVGVGAFVYLRRILEKILLFKFNDYTKHKGEKKATSIHEFKNMEMEKKIKLLKGYLPKEFDNLKQVYGILSSGIHNLEEDSCKGYYPVLKTAIDLILLEQKESMEKEKLKNKNKSAINKITPEVGEKADKELKKLAGSKK</sequence>
<accession>A0AAU7VMD6</accession>
<proteinExistence type="predicted"/>